<dbReference type="EMBL" id="ABXP02000042">
    <property type="protein sequence ID" value="KKC30303.1"/>
    <property type="molecule type" value="Genomic_DNA"/>
</dbReference>
<dbReference type="Proteomes" id="UP000010146">
    <property type="component" value="Unassembled WGS sequence"/>
</dbReference>
<dbReference type="AlphaFoldDB" id="A0A0F5PNT7"/>
<sequence length="36" mass="4114">MGTRGSFRDIRAAKNIVKTSPKLHESKKRINFLILS</sequence>
<reference evidence="2" key="3">
    <citation type="submission" date="2015-02" db="EMBL/GenBank/DDBJ databases">
        <title>Genome analysis of three genomes within the thermophilic hydrogenogenic bacterial species Caldanaerobacter subterraneus.</title>
        <authorList>
            <person name="Sant'Anna F.H."/>
            <person name="Lebedinsky A."/>
            <person name="Sokolova T."/>
            <person name="Robb F.T."/>
            <person name="Gonzalez J.M."/>
        </authorList>
    </citation>
    <scope>NUCLEOTIDE SEQUENCE [LARGE SCALE GENOMIC DNA]</scope>
    <source>
        <strain evidence="2">DSM 12653</strain>
    </source>
</reference>
<reference evidence="1 2" key="1">
    <citation type="submission" date="2008-07" db="EMBL/GenBank/DDBJ databases">
        <authorList>
            <person name="Gonzalez J."/>
            <person name="Sokolova T."/>
            <person name="Ferriera S."/>
            <person name="Johnson J."/>
            <person name="Kravitz S."/>
            <person name="Beeson K."/>
            <person name="Sutton G."/>
            <person name="Rogers Y.-H."/>
            <person name="Friedman R."/>
            <person name="Frazier M."/>
            <person name="Venter J.C."/>
        </authorList>
    </citation>
    <scope>NUCLEOTIDE SEQUENCE [LARGE SCALE GENOMIC DNA]</scope>
    <source>
        <strain evidence="1 2">DSM 12653</strain>
    </source>
</reference>
<proteinExistence type="predicted"/>
<gene>
    <name evidence="1" type="ORF">CDSM653_00782</name>
</gene>
<evidence type="ECO:0000313" key="2">
    <source>
        <dbReference type="Proteomes" id="UP000010146"/>
    </source>
</evidence>
<evidence type="ECO:0000313" key="1">
    <source>
        <dbReference type="EMBL" id="KKC30303.1"/>
    </source>
</evidence>
<comment type="caution">
    <text evidence="1">The sequence shown here is derived from an EMBL/GenBank/DDBJ whole genome shotgun (WGS) entry which is preliminary data.</text>
</comment>
<name>A0A0F5PNT7_9THEO</name>
<accession>A0A0F5PNT7</accession>
<organism evidence="1 2">
    <name type="scientific">Caldanaerobacter subterraneus subsp. pacificus DSM 12653</name>
    <dbReference type="NCBI Taxonomy" id="391606"/>
    <lineage>
        <taxon>Bacteria</taxon>
        <taxon>Bacillati</taxon>
        <taxon>Bacillota</taxon>
        <taxon>Clostridia</taxon>
        <taxon>Thermoanaerobacterales</taxon>
        <taxon>Thermoanaerobacteraceae</taxon>
        <taxon>Caldanaerobacter</taxon>
    </lineage>
</organism>
<protein>
    <submittedName>
        <fullName evidence="1">Uncharacterized protein</fullName>
    </submittedName>
</protein>
<reference evidence="1 2" key="2">
    <citation type="journal article" date="2015" name="BMC Genomics">
        <title>Analysis of three genomes within the thermophilic bacterial species Caldanaerobacter subterraneus with a focus on carbon monoxide dehydrogenase evolution and hydrolase diversity.</title>
        <authorList>
            <person name="Sant'Anna F.H."/>
            <person name="Lebedinsky A.V."/>
            <person name="Sokolova T.G."/>
            <person name="Robb F.T."/>
            <person name="Gonzalez J.M."/>
        </authorList>
    </citation>
    <scope>NUCLEOTIDE SEQUENCE [LARGE SCALE GENOMIC DNA]</scope>
    <source>
        <strain evidence="1 2">DSM 12653</strain>
    </source>
</reference>